<name>A0A1L7XRP4_9HELO</name>
<organism evidence="2 3">
    <name type="scientific">Phialocephala subalpina</name>
    <dbReference type="NCBI Taxonomy" id="576137"/>
    <lineage>
        <taxon>Eukaryota</taxon>
        <taxon>Fungi</taxon>
        <taxon>Dikarya</taxon>
        <taxon>Ascomycota</taxon>
        <taxon>Pezizomycotina</taxon>
        <taxon>Leotiomycetes</taxon>
        <taxon>Helotiales</taxon>
        <taxon>Mollisiaceae</taxon>
        <taxon>Phialocephala</taxon>
        <taxon>Phialocephala fortinii species complex</taxon>
    </lineage>
</organism>
<gene>
    <name evidence="2" type="ORF">PAC_17625</name>
</gene>
<accession>A0A1L7XRP4</accession>
<proteinExistence type="predicted"/>
<keyword evidence="3" id="KW-1185">Reference proteome</keyword>
<dbReference type="Proteomes" id="UP000184330">
    <property type="component" value="Unassembled WGS sequence"/>
</dbReference>
<evidence type="ECO:0000313" key="2">
    <source>
        <dbReference type="EMBL" id="CZR67726.1"/>
    </source>
</evidence>
<feature type="region of interest" description="Disordered" evidence="1">
    <location>
        <begin position="1"/>
        <end position="47"/>
    </location>
</feature>
<dbReference type="AlphaFoldDB" id="A0A1L7XRP4"/>
<evidence type="ECO:0000256" key="1">
    <source>
        <dbReference type="SAM" id="MobiDB-lite"/>
    </source>
</evidence>
<protein>
    <submittedName>
        <fullName evidence="2">Uncharacterized protein</fullName>
    </submittedName>
</protein>
<evidence type="ECO:0000313" key="3">
    <source>
        <dbReference type="Proteomes" id="UP000184330"/>
    </source>
</evidence>
<dbReference type="OrthoDB" id="3563077at2759"/>
<sequence length="106" mass="11786">MHTEFSSETHRSVNTDDNHNTCDTDDEDPRPAKRRKPRAAPAVTPAICHRHTPELRLGELGPLVALSATTPEIDDAQPQADDGCPSTFVDNSHHVRPLKVIPRLHR</sequence>
<feature type="compositionally biased region" description="Basic and acidic residues" evidence="1">
    <location>
        <begin position="1"/>
        <end position="22"/>
    </location>
</feature>
<reference evidence="2 3" key="1">
    <citation type="submission" date="2016-03" db="EMBL/GenBank/DDBJ databases">
        <authorList>
            <person name="Ploux O."/>
        </authorList>
    </citation>
    <scope>NUCLEOTIDE SEQUENCE [LARGE SCALE GENOMIC DNA]</scope>
    <source>
        <strain evidence="2 3">UAMH 11012</strain>
    </source>
</reference>
<dbReference type="EMBL" id="FJOG01000047">
    <property type="protein sequence ID" value="CZR67726.1"/>
    <property type="molecule type" value="Genomic_DNA"/>
</dbReference>